<evidence type="ECO:0000313" key="4">
    <source>
        <dbReference type="EMBL" id="VDD96714.1"/>
    </source>
</evidence>
<dbReference type="PANTHER" id="PTHR23322">
    <property type="entry name" value="FAS-ASSOCIATED PROTEIN"/>
    <property type="match status" value="1"/>
</dbReference>
<organism evidence="6">
    <name type="scientific">Enterobius vermicularis</name>
    <name type="common">Human pinworm</name>
    <dbReference type="NCBI Taxonomy" id="51028"/>
    <lineage>
        <taxon>Eukaryota</taxon>
        <taxon>Metazoa</taxon>
        <taxon>Ecdysozoa</taxon>
        <taxon>Nematoda</taxon>
        <taxon>Chromadorea</taxon>
        <taxon>Rhabditida</taxon>
        <taxon>Spirurina</taxon>
        <taxon>Oxyuridomorpha</taxon>
        <taxon>Oxyuroidea</taxon>
        <taxon>Oxyuridae</taxon>
        <taxon>Enterobius</taxon>
    </lineage>
</organism>
<accession>A0A0N4VMR9</accession>
<dbReference type="Gene3D" id="3.10.20.90">
    <property type="entry name" value="Phosphatidylinositol 3-kinase Catalytic Subunit, Chain A, domain 1"/>
    <property type="match status" value="1"/>
</dbReference>
<dbReference type="SUPFAM" id="SSF54236">
    <property type="entry name" value="Ubiquitin-like"/>
    <property type="match status" value="1"/>
</dbReference>
<dbReference type="Pfam" id="PF00789">
    <property type="entry name" value="UBX"/>
    <property type="match status" value="1"/>
</dbReference>
<gene>
    <name evidence="4" type="ORF">EVEC_LOCUS11465</name>
</gene>
<dbReference type="InterPro" id="IPR001012">
    <property type="entry name" value="UBX_dom"/>
</dbReference>
<reference evidence="4 5" key="2">
    <citation type="submission" date="2018-10" db="EMBL/GenBank/DDBJ databases">
        <authorList>
            <consortium name="Pathogen Informatics"/>
        </authorList>
    </citation>
    <scope>NUCLEOTIDE SEQUENCE [LARGE SCALE GENOMIC DNA]</scope>
</reference>
<dbReference type="PROSITE" id="PS50033">
    <property type="entry name" value="UBX"/>
    <property type="match status" value="1"/>
</dbReference>
<dbReference type="Pfam" id="PF14555">
    <property type="entry name" value="UBA_4"/>
    <property type="match status" value="1"/>
</dbReference>
<dbReference type="EMBL" id="UXUI01012117">
    <property type="protein sequence ID" value="VDD96714.1"/>
    <property type="molecule type" value="Genomic_DNA"/>
</dbReference>
<keyword evidence="1 2" id="KW-0175">Coiled coil</keyword>
<proteinExistence type="predicted"/>
<dbReference type="OrthoDB" id="1026733at2759"/>
<dbReference type="STRING" id="51028.A0A0N4VMR9"/>
<dbReference type="SMART" id="SM00594">
    <property type="entry name" value="UAS"/>
    <property type="match status" value="1"/>
</dbReference>
<evidence type="ECO:0000259" key="3">
    <source>
        <dbReference type="PROSITE" id="PS50033"/>
    </source>
</evidence>
<dbReference type="Gene3D" id="3.40.30.10">
    <property type="entry name" value="Glutaredoxin"/>
    <property type="match status" value="1"/>
</dbReference>
<dbReference type="GO" id="GO:0036503">
    <property type="term" value="P:ERAD pathway"/>
    <property type="evidence" value="ECO:0007669"/>
    <property type="project" value="TreeGrafter"/>
</dbReference>
<protein>
    <submittedName>
        <fullName evidence="6">UBX domain-containing protein</fullName>
    </submittedName>
</protein>
<name>A0A0N4VMR9_ENTVE</name>
<reference evidence="6" key="1">
    <citation type="submission" date="2017-02" db="UniProtKB">
        <authorList>
            <consortium name="WormBaseParasite"/>
        </authorList>
    </citation>
    <scope>IDENTIFICATION</scope>
</reference>
<feature type="domain" description="UBX" evidence="3">
    <location>
        <begin position="371"/>
        <end position="462"/>
    </location>
</feature>
<dbReference type="WBParaSite" id="EVEC_0001224601-mRNA-1">
    <property type="protein sequence ID" value="EVEC_0001224601-mRNA-1"/>
    <property type="gene ID" value="EVEC_0001224601"/>
</dbReference>
<dbReference type="PANTHER" id="PTHR23322:SF1">
    <property type="entry name" value="FAS-ASSOCIATED FACTOR 2"/>
    <property type="match status" value="1"/>
</dbReference>
<dbReference type="InterPro" id="IPR029071">
    <property type="entry name" value="Ubiquitin-like_domsf"/>
</dbReference>
<dbReference type="SUPFAM" id="SSF46934">
    <property type="entry name" value="UBA-like"/>
    <property type="match status" value="1"/>
</dbReference>
<dbReference type="GO" id="GO:0043130">
    <property type="term" value="F:ubiquitin binding"/>
    <property type="evidence" value="ECO:0007669"/>
    <property type="project" value="TreeGrafter"/>
</dbReference>
<sequence>MSEDSTDHEELIHSVMEVCAVMPDVAEKLLQSNGWDIESAVQAYFQNSGASGGWEETENIRNIEQELRHRHVVANGPSTSSTRVHNESASAFIPRQRVSQPPLTWLQWTINLLKLPFDFAYHCFLELLQFSWTLFRGRPLAIADPRGDIEGFIEDFNQRFADARDKICWMNSSYSDALNECKRNLRFMLVYLHNPSHEACDRFVREKLLTRQMKELIDQNNIVLWGASVRTQEGYKVSMALRENTYPFLGLICMRDNRMVMVLRIEGEYDLESMVLYIQTAIDENQIHLNAIRQERQQREADSRIRREQEADYQRGLAADRAKMDEKRKEELARKQAIEKAEEEKRLLERKLERFAEIKERLKKEIPTESEDSDSVRVNVRFPCGARFERKFSLDESLEVLFVSTLVHEKCPMNFSMYTSYPRKQLSCAPEWYREFGDVFNESGKIQTFREAAFEKTATVLVQDNDA</sequence>
<evidence type="ECO:0000313" key="6">
    <source>
        <dbReference type="WBParaSite" id="EVEC_0001224601-mRNA-1"/>
    </source>
</evidence>
<dbReference type="InterPro" id="IPR006577">
    <property type="entry name" value="UAS"/>
</dbReference>
<dbReference type="InterPro" id="IPR050730">
    <property type="entry name" value="UBX_domain-protein"/>
</dbReference>
<dbReference type="Gene3D" id="1.10.8.10">
    <property type="entry name" value="DNA helicase RuvA subunit, C-terminal domain"/>
    <property type="match status" value="1"/>
</dbReference>
<keyword evidence="5" id="KW-1185">Reference proteome</keyword>
<evidence type="ECO:0000313" key="5">
    <source>
        <dbReference type="Proteomes" id="UP000274131"/>
    </source>
</evidence>
<dbReference type="InterPro" id="IPR009060">
    <property type="entry name" value="UBA-like_sf"/>
</dbReference>
<dbReference type="Proteomes" id="UP000274131">
    <property type="component" value="Unassembled WGS sequence"/>
</dbReference>
<feature type="coiled-coil region" evidence="2">
    <location>
        <begin position="324"/>
        <end position="365"/>
    </location>
</feature>
<dbReference type="AlphaFoldDB" id="A0A0N4VMR9"/>
<dbReference type="GO" id="GO:0005783">
    <property type="term" value="C:endoplasmic reticulum"/>
    <property type="evidence" value="ECO:0007669"/>
    <property type="project" value="TreeGrafter"/>
</dbReference>
<dbReference type="InterPro" id="IPR036249">
    <property type="entry name" value="Thioredoxin-like_sf"/>
</dbReference>
<dbReference type="SUPFAM" id="SSF52833">
    <property type="entry name" value="Thioredoxin-like"/>
    <property type="match status" value="1"/>
</dbReference>
<evidence type="ECO:0000256" key="2">
    <source>
        <dbReference type="SAM" id="Coils"/>
    </source>
</evidence>
<evidence type="ECO:0000256" key="1">
    <source>
        <dbReference type="ARBA" id="ARBA00023054"/>
    </source>
</evidence>